<evidence type="ECO:0008006" key="4">
    <source>
        <dbReference type="Google" id="ProtNLM"/>
    </source>
</evidence>
<name>A0A1M5B1P6_9SPHI</name>
<dbReference type="Proteomes" id="UP000184287">
    <property type="component" value="Unassembled WGS sequence"/>
</dbReference>
<evidence type="ECO:0000313" key="2">
    <source>
        <dbReference type="EMBL" id="SHF36336.1"/>
    </source>
</evidence>
<feature type="transmembrane region" description="Helical" evidence="1">
    <location>
        <begin position="52"/>
        <end position="72"/>
    </location>
</feature>
<organism evidence="2 3">
    <name type="scientific">Pedobacter caeni</name>
    <dbReference type="NCBI Taxonomy" id="288992"/>
    <lineage>
        <taxon>Bacteria</taxon>
        <taxon>Pseudomonadati</taxon>
        <taxon>Bacteroidota</taxon>
        <taxon>Sphingobacteriia</taxon>
        <taxon>Sphingobacteriales</taxon>
        <taxon>Sphingobacteriaceae</taxon>
        <taxon>Pedobacter</taxon>
    </lineage>
</organism>
<feature type="transmembrane region" description="Helical" evidence="1">
    <location>
        <begin position="160"/>
        <end position="178"/>
    </location>
</feature>
<protein>
    <recommendedName>
        <fullName evidence="4">DUF998 domain-containing protein</fullName>
    </recommendedName>
</protein>
<proteinExistence type="predicted"/>
<dbReference type="EMBL" id="FQUQ01000002">
    <property type="protein sequence ID" value="SHF36336.1"/>
    <property type="molecule type" value="Genomic_DNA"/>
</dbReference>
<feature type="transmembrane region" description="Helical" evidence="1">
    <location>
        <begin position="84"/>
        <end position="102"/>
    </location>
</feature>
<dbReference type="RefSeq" id="WP_073231184.1">
    <property type="nucleotide sequence ID" value="NZ_FQUQ01000002.1"/>
</dbReference>
<dbReference type="STRING" id="288992.SAMN04488522_102980"/>
<feature type="transmembrane region" description="Helical" evidence="1">
    <location>
        <begin position="190"/>
        <end position="208"/>
    </location>
</feature>
<keyword evidence="1" id="KW-0812">Transmembrane</keyword>
<evidence type="ECO:0000256" key="1">
    <source>
        <dbReference type="SAM" id="Phobius"/>
    </source>
</evidence>
<reference evidence="3" key="1">
    <citation type="submission" date="2016-11" db="EMBL/GenBank/DDBJ databases">
        <authorList>
            <person name="Varghese N."/>
            <person name="Submissions S."/>
        </authorList>
    </citation>
    <scope>NUCLEOTIDE SEQUENCE [LARGE SCALE GENOMIC DNA]</scope>
    <source>
        <strain evidence="3">DSM 16990</strain>
    </source>
</reference>
<gene>
    <name evidence="2" type="ORF">SAMN04488522_102980</name>
</gene>
<dbReference type="OrthoDB" id="9803163at2"/>
<evidence type="ECO:0000313" key="3">
    <source>
        <dbReference type="Proteomes" id="UP000184287"/>
    </source>
</evidence>
<sequence>MNTKNTRIKPELISFLTIRRSIGILGIGLPFALLIFSYIFGCEVMQPSISHYYYTSVGALFVGILSAVGLFLISYKGFSALDDFATNLAGFCAFGIAFFATSKPIESACIIVGLSGNSLREILHYVSAAVFFLTLSYISFFLFTKSKGTKTKKKVIRNRIYRVCAVLMLIFVVLIFITDKLIKVSDHLHLTFWLEWGALISFGFSWLIKGETFFKG</sequence>
<keyword evidence="1" id="KW-0472">Membrane</keyword>
<keyword evidence="1" id="KW-1133">Transmembrane helix</keyword>
<feature type="transmembrane region" description="Helical" evidence="1">
    <location>
        <begin position="21"/>
        <end position="40"/>
    </location>
</feature>
<dbReference type="AlphaFoldDB" id="A0A1M5B1P6"/>
<feature type="transmembrane region" description="Helical" evidence="1">
    <location>
        <begin position="122"/>
        <end position="144"/>
    </location>
</feature>
<keyword evidence="3" id="KW-1185">Reference proteome</keyword>
<accession>A0A1M5B1P6</accession>